<organism evidence="1 2">
    <name type="scientific">Candidatus Afipia apatlaquensis</name>
    <dbReference type="NCBI Taxonomy" id="2712852"/>
    <lineage>
        <taxon>Bacteria</taxon>
        <taxon>Pseudomonadati</taxon>
        <taxon>Pseudomonadota</taxon>
        <taxon>Alphaproteobacteria</taxon>
        <taxon>Hyphomicrobiales</taxon>
        <taxon>Nitrobacteraceae</taxon>
        <taxon>Afipia</taxon>
    </lineage>
</organism>
<keyword evidence="2" id="KW-1185">Reference proteome</keyword>
<reference evidence="1" key="1">
    <citation type="submission" date="2020-02" db="EMBL/GenBank/DDBJ databases">
        <title>Draft genome sequence of Candidatus Afipia apatlaquensis IBT-C3, a potential strain for decolorization of textile dyes.</title>
        <authorList>
            <person name="Sanchez-Reyes A."/>
            <person name="Breton-Deval L."/>
            <person name="Mangelson H."/>
            <person name="Sanchez-Flores A."/>
        </authorList>
    </citation>
    <scope>NUCLEOTIDE SEQUENCE [LARGE SCALE GENOMIC DNA]</scope>
    <source>
        <strain evidence="1">IBT-C3</strain>
    </source>
</reference>
<comment type="caution">
    <text evidence="1">The sequence shown here is derived from an EMBL/GenBank/DDBJ whole genome shotgun (WGS) entry which is preliminary data.</text>
</comment>
<gene>
    <name evidence="1" type="ORF">G4V63_15920</name>
</gene>
<evidence type="ECO:0000313" key="2">
    <source>
        <dbReference type="Proteomes" id="UP000480266"/>
    </source>
</evidence>
<dbReference type="Proteomes" id="UP000480266">
    <property type="component" value="Unassembled WGS sequence"/>
</dbReference>
<sequence>MNGSVYGYLRERAEESVSRKRQGKIRAVLGYSMCSISVGANKVLESMQQVLSDGGFENVIIETTGCQGLCSKEPLLDIYMPDGRRFTYELVTPEKARAIIASHSVNGECINDWLIKNEGE</sequence>
<dbReference type="SUPFAM" id="SSF52833">
    <property type="entry name" value="Thioredoxin-like"/>
    <property type="match status" value="1"/>
</dbReference>
<dbReference type="Gene3D" id="3.40.30.10">
    <property type="entry name" value="Glutaredoxin"/>
    <property type="match status" value="1"/>
</dbReference>
<dbReference type="InterPro" id="IPR036249">
    <property type="entry name" value="Thioredoxin-like_sf"/>
</dbReference>
<dbReference type="AlphaFoldDB" id="A0A7C9RGZ0"/>
<protein>
    <submittedName>
        <fullName evidence="1">(2Fe-2S) ferredoxin domain-containing protein</fullName>
    </submittedName>
</protein>
<dbReference type="CDD" id="cd02980">
    <property type="entry name" value="TRX_Fd_family"/>
    <property type="match status" value="1"/>
</dbReference>
<dbReference type="EMBL" id="JAAMRR010000813">
    <property type="protein sequence ID" value="NGX96642.1"/>
    <property type="molecule type" value="Genomic_DNA"/>
</dbReference>
<proteinExistence type="predicted"/>
<evidence type="ECO:0000313" key="1">
    <source>
        <dbReference type="EMBL" id="NGX96642.1"/>
    </source>
</evidence>
<accession>A0A7C9RGZ0</accession>
<name>A0A7C9RGZ0_9BRAD</name>